<feature type="region of interest" description="Disordered" evidence="1">
    <location>
        <begin position="1"/>
        <end position="27"/>
    </location>
</feature>
<dbReference type="SUPFAM" id="SSF56784">
    <property type="entry name" value="HAD-like"/>
    <property type="match status" value="1"/>
</dbReference>
<dbReference type="EMBL" id="VFQF01000001">
    <property type="protein sequence ID" value="TQN48964.1"/>
    <property type="molecule type" value="Genomic_DNA"/>
</dbReference>
<dbReference type="InterPro" id="IPR000150">
    <property type="entry name" value="Cof"/>
</dbReference>
<dbReference type="InterPro" id="IPR023214">
    <property type="entry name" value="HAD_sf"/>
</dbReference>
<gene>
    <name evidence="2" type="ORF">FHX52_2119</name>
</gene>
<dbReference type="Gene3D" id="3.30.1240.10">
    <property type="match status" value="1"/>
</dbReference>
<evidence type="ECO:0000256" key="1">
    <source>
        <dbReference type="SAM" id="MobiDB-lite"/>
    </source>
</evidence>
<dbReference type="NCBIfam" id="TIGR00099">
    <property type="entry name" value="Cof-subfamily"/>
    <property type="match status" value="1"/>
</dbReference>
<dbReference type="AlphaFoldDB" id="A0A543PY07"/>
<proteinExistence type="predicted"/>
<dbReference type="NCBIfam" id="TIGR01484">
    <property type="entry name" value="HAD-SF-IIB"/>
    <property type="match status" value="1"/>
</dbReference>
<protein>
    <recommendedName>
        <fullName evidence="4">HAD superfamily hydrolase (TIGR01484 family)</fullName>
    </recommendedName>
</protein>
<dbReference type="SFLD" id="SFLDG01140">
    <property type="entry name" value="C2.B:_Phosphomannomutase_and_P"/>
    <property type="match status" value="1"/>
</dbReference>
<dbReference type="GO" id="GO:0000287">
    <property type="term" value="F:magnesium ion binding"/>
    <property type="evidence" value="ECO:0007669"/>
    <property type="project" value="TreeGrafter"/>
</dbReference>
<dbReference type="CDD" id="cd07518">
    <property type="entry name" value="HAD_YbiV-Like"/>
    <property type="match status" value="1"/>
</dbReference>
<dbReference type="InterPro" id="IPR006379">
    <property type="entry name" value="HAD-SF_hydro_IIB"/>
</dbReference>
<feature type="compositionally biased region" description="Basic and acidic residues" evidence="1">
    <location>
        <begin position="11"/>
        <end position="22"/>
    </location>
</feature>
<dbReference type="GO" id="GO:0005829">
    <property type="term" value="C:cytosol"/>
    <property type="evidence" value="ECO:0007669"/>
    <property type="project" value="TreeGrafter"/>
</dbReference>
<accession>A0A543PY07</accession>
<evidence type="ECO:0000313" key="3">
    <source>
        <dbReference type="Proteomes" id="UP000320085"/>
    </source>
</evidence>
<dbReference type="RefSeq" id="WP_141821829.1">
    <property type="nucleotide sequence ID" value="NZ_BAAAQC010000013.1"/>
</dbReference>
<dbReference type="SFLD" id="SFLDS00003">
    <property type="entry name" value="Haloacid_Dehalogenase"/>
    <property type="match status" value="1"/>
</dbReference>
<organism evidence="2 3">
    <name type="scientific">Humibacillus xanthopallidus</name>
    <dbReference type="NCBI Taxonomy" id="412689"/>
    <lineage>
        <taxon>Bacteria</taxon>
        <taxon>Bacillati</taxon>
        <taxon>Actinomycetota</taxon>
        <taxon>Actinomycetes</taxon>
        <taxon>Micrococcales</taxon>
        <taxon>Intrasporangiaceae</taxon>
        <taxon>Humibacillus</taxon>
    </lineage>
</organism>
<evidence type="ECO:0000313" key="2">
    <source>
        <dbReference type="EMBL" id="TQN48964.1"/>
    </source>
</evidence>
<dbReference type="OrthoDB" id="3180855at2"/>
<dbReference type="Pfam" id="PF08282">
    <property type="entry name" value="Hydrolase_3"/>
    <property type="match status" value="1"/>
</dbReference>
<dbReference type="Gene3D" id="3.40.50.1000">
    <property type="entry name" value="HAD superfamily/HAD-like"/>
    <property type="match status" value="1"/>
</dbReference>
<dbReference type="PANTHER" id="PTHR10000">
    <property type="entry name" value="PHOSPHOSERINE PHOSPHATASE"/>
    <property type="match status" value="1"/>
</dbReference>
<reference evidence="2 3" key="1">
    <citation type="submission" date="2019-06" db="EMBL/GenBank/DDBJ databases">
        <title>Sequencing the genomes of 1000 actinobacteria strains.</title>
        <authorList>
            <person name="Klenk H.-P."/>
        </authorList>
    </citation>
    <scope>NUCLEOTIDE SEQUENCE [LARGE SCALE GENOMIC DNA]</scope>
    <source>
        <strain evidence="2 3">DSM 21776</strain>
    </source>
</reference>
<evidence type="ECO:0008006" key="4">
    <source>
        <dbReference type="Google" id="ProtNLM"/>
    </source>
</evidence>
<name>A0A543PY07_9MICO</name>
<dbReference type="Proteomes" id="UP000320085">
    <property type="component" value="Unassembled WGS sequence"/>
</dbReference>
<dbReference type="InterPro" id="IPR036412">
    <property type="entry name" value="HAD-like_sf"/>
</dbReference>
<dbReference type="GO" id="GO:0016791">
    <property type="term" value="F:phosphatase activity"/>
    <property type="evidence" value="ECO:0007669"/>
    <property type="project" value="TreeGrafter"/>
</dbReference>
<comment type="caution">
    <text evidence="2">The sequence shown here is derived from an EMBL/GenBank/DDBJ whole genome shotgun (WGS) entry which is preliminary data.</text>
</comment>
<sequence length="296" mass="31451">MTSAPATEPRSAVDLRDRDSASVREAGPDPADIRLVVVDLDGTLLDGAGELPDDTVATIRALRERGVDVAPASGRQHATIARLFTEVSDDLVVIAENGAYVTRDGAEVSSHTLDLAWSRGVVEHTRRLGARGVDLGVVLCGKTSAWIERTDDAFLGEVERYYARLTTTDDLTAVEDEVLKLAVHDFGDPTAVTGPDLAAFCAPQQVVVSGHHWVDVMGVGVHKGLAVRELQGALGITAAQTMAFGDYLNDLEMLGAAVHSYAMANAHPAVLQAARHVAPANTDDGVLRTLREVFTL</sequence>
<dbReference type="PANTHER" id="PTHR10000:SF53">
    <property type="entry name" value="5-AMINO-6-(5-PHOSPHO-D-RIBITYLAMINO)URACIL PHOSPHATASE YBJI-RELATED"/>
    <property type="match status" value="1"/>
</dbReference>